<reference evidence="2 3" key="1">
    <citation type="submission" date="2014-09" db="EMBL/GenBank/DDBJ databases">
        <authorList>
            <person name="Magalhaes I.L.F."/>
            <person name="Oliveira U."/>
            <person name="Santos F.R."/>
            <person name="Vidigal T.H.D.A."/>
            <person name="Brescovit A.D."/>
            <person name="Santos A.J."/>
        </authorList>
    </citation>
    <scope>NUCLEOTIDE SEQUENCE [LARGE SCALE GENOMIC DNA]</scope>
</reference>
<feature type="compositionally biased region" description="Acidic residues" evidence="1">
    <location>
        <begin position="201"/>
        <end position="214"/>
    </location>
</feature>
<dbReference type="EMBL" id="CCYA01000391">
    <property type="protein sequence ID" value="CEH16779.1"/>
    <property type="molecule type" value="Genomic_DNA"/>
</dbReference>
<evidence type="ECO:0000313" key="3">
    <source>
        <dbReference type="Proteomes" id="UP000054845"/>
    </source>
</evidence>
<feature type="compositionally biased region" description="Basic and acidic residues" evidence="1">
    <location>
        <begin position="247"/>
        <end position="257"/>
    </location>
</feature>
<accession>A0A0P1BMA8</accession>
<dbReference type="AlphaFoldDB" id="A0A0P1BMA8"/>
<sequence length="285" mass="31402">MSLRTFFDDSSRLERPARLAKSRRATLIGASSYLDQTAGEGLRRSVLLRNAIARTREQEQLPAFNQESSYDRLPEVTTFDYDYEALEDEAGDEERERRLDQLAWLDESHDASVDNSTLDEGEDDEARFFDDLLEELGSTNHSPPIFGSGSGAFSTSLSSWISSDVSSCEDIHCDCQSLSGEHVATACTSSIETLPSLIEDDAESDEASDSEDESTSVTLDGGSVIASKSDDAQLQQHNQLPKPGKRTFAEPQHKARGQDALASRFSTSTTYNVDLDRMLSMHPLA</sequence>
<evidence type="ECO:0000256" key="1">
    <source>
        <dbReference type="SAM" id="MobiDB-lite"/>
    </source>
</evidence>
<evidence type="ECO:0000313" key="2">
    <source>
        <dbReference type="EMBL" id="CEH16779.1"/>
    </source>
</evidence>
<feature type="region of interest" description="Disordered" evidence="1">
    <location>
        <begin position="201"/>
        <end position="263"/>
    </location>
</feature>
<dbReference type="OrthoDB" id="2556364at2759"/>
<organism evidence="2 3">
    <name type="scientific">Ceraceosorus bombacis</name>
    <dbReference type="NCBI Taxonomy" id="401625"/>
    <lineage>
        <taxon>Eukaryota</taxon>
        <taxon>Fungi</taxon>
        <taxon>Dikarya</taxon>
        <taxon>Basidiomycota</taxon>
        <taxon>Ustilaginomycotina</taxon>
        <taxon>Exobasidiomycetes</taxon>
        <taxon>Ceraceosorales</taxon>
        <taxon>Ceraceosoraceae</taxon>
        <taxon>Ceraceosorus</taxon>
    </lineage>
</organism>
<proteinExistence type="predicted"/>
<dbReference type="Proteomes" id="UP000054845">
    <property type="component" value="Unassembled WGS sequence"/>
</dbReference>
<protein>
    <submittedName>
        <fullName evidence="2">Uncharacterized protein</fullName>
    </submittedName>
</protein>
<keyword evidence="3" id="KW-1185">Reference proteome</keyword>
<name>A0A0P1BMA8_9BASI</name>